<feature type="non-terminal residue" evidence="2">
    <location>
        <position position="302"/>
    </location>
</feature>
<dbReference type="AlphaFoldDB" id="A0A381YEF9"/>
<dbReference type="InterPro" id="IPR011042">
    <property type="entry name" value="6-blade_b-propeller_TolB-like"/>
</dbReference>
<accession>A0A381YEF9</accession>
<dbReference type="EMBL" id="UINC01018035">
    <property type="protein sequence ID" value="SVA75364.1"/>
    <property type="molecule type" value="Genomic_DNA"/>
</dbReference>
<feature type="domain" description="Glucose/Sorbosone dehydrogenase" evidence="1">
    <location>
        <begin position="48"/>
        <end position="301"/>
    </location>
</feature>
<dbReference type="InterPro" id="IPR012938">
    <property type="entry name" value="Glc/Sorbosone_DH"/>
</dbReference>
<evidence type="ECO:0000259" key="1">
    <source>
        <dbReference type="Pfam" id="PF07995"/>
    </source>
</evidence>
<dbReference type="InterPro" id="IPR011041">
    <property type="entry name" value="Quinoprot_gluc/sorb_DH_b-prop"/>
</dbReference>
<gene>
    <name evidence="2" type="ORF">METZ01_LOCUS128218</name>
</gene>
<dbReference type="PANTHER" id="PTHR19328:SF75">
    <property type="entry name" value="ALDOSE SUGAR DEHYDROGENASE YLII"/>
    <property type="match status" value="1"/>
</dbReference>
<sequence length="302" mass="34508">MNNITLFMLLLISFFLNMWITDDETDFNTGIHNTEKLSFQVETFVTGFDVPWGMAFMPDERMLVTDQIGDLWIVSRNGKDKVKVSGQIPAVRAKGQGGMMDVEIHPNFINNSYIYLSFSDILENKSHTVVLRAKLVENKLIDAIIIFKADEKFYTKKSHHFGSRILFDDKGYLFIAVGDRGERHQAQSLDMPNGKMHRLHDDGSIPIDNPFYNTEASIKSIWSYGHRNPQGLVLHPVSREIWEAEHGPKGGDEINIVRKGHNYGWPVITYGRNYSGTIISEYTHKEGMDQPVFHWTPSIAVC</sequence>
<dbReference type="Pfam" id="PF07995">
    <property type="entry name" value="GSDH"/>
    <property type="match status" value="1"/>
</dbReference>
<dbReference type="PANTHER" id="PTHR19328">
    <property type="entry name" value="HEDGEHOG-INTERACTING PROTEIN"/>
    <property type="match status" value="1"/>
</dbReference>
<name>A0A381YEF9_9ZZZZ</name>
<proteinExistence type="predicted"/>
<dbReference type="Gene3D" id="2.120.10.30">
    <property type="entry name" value="TolB, C-terminal domain"/>
    <property type="match status" value="1"/>
</dbReference>
<dbReference type="SUPFAM" id="SSF50952">
    <property type="entry name" value="Soluble quinoprotein glucose dehydrogenase"/>
    <property type="match status" value="1"/>
</dbReference>
<organism evidence="2">
    <name type="scientific">marine metagenome</name>
    <dbReference type="NCBI Taxonomy" id="408172"/>
    <lineage>
        <taxon>unclassified sequences</taxon>
        <taxon>metagenomes</taxon>
        <taxon>ecological metagenomes</taxon>
    </lineage>
</organism>
<protein>
    <recommendedName>
        <fullName evidence="1">Glucose/Sorbosone dehydrogenase domain-containing protein</fullName>
    </recommendedName>
</protein>
<evidence type="ECO:0000313" key="2">
    <source>
        <dbReference type="EMBL" id="SVA75364.1"/>
    </source>
</evidence>
<reference evidence="2" key="1">
    <citation type="submission" date="2018-05" db="EMBL/GenBank/DDBJ databases">
        <authorList>
            <person name="Lanie J.A."/>
            <person name="Ng W.-L."/>
            <person name="Kazmierczak K.M."/>
            <person name="Andrzejewski T.M."/>
            <person name="Davidsen T.M."/>
            <person name="Wayne K.J."/>
            <person name="Tettelin H."/>
            <person name="Glass J.I."/>
            <person name="Rusch D."/>
            <person name="Podicherti R."/>
            <person name="Tsui H.-C.T."/>
            <person name="Winkler M.E."/>
        </authorList>
    </citation>
    <scope>NUCLEOTIDE SEQUENCE</scope>
</reference>